<gene>
    <name evidence="3" type="primary">nedA_3</name>
    <name evidence="3" type="ORF">EC9_26720</name>
</gene>
<evidence type="ECO:0000259" key="2">
    <source>
        <dbReference type="Pfam" id="PF13088"/>
    </source>
</evidence>
<dbReference type="PANTHER" id="PTHR43752">
    <property type="entry name" value="BNR/ASP-BOX REPEAT FAMILY PROTEIN"/>
    <property type="match status" value="1"/>
</dbReference>
<keyword evidence="1" id="KW-0732">Signal</keyword>
<proteinExistence type="predicted"/>
<dbReference type="AlphaFoldDB" id="A0A517M0S0"/>
<dbReference type="InterPro" id="IPR036278">
    <property type="entry name" value="Sialidase_sf"/>
</dbReference>
<sequence precursor="true">MNVRTLLFLLLACSSFGTHLLAQSPQTVMTLPTGPDNPRNTEGGFVTLKDGRILYIYSRFLGESGGDNAHGYLTACTSDDGGKTWTNHDEPIFPREGKENDMSASLLRLADGRIALFYLVKHSIMDCRLRMRTSSDEAKTWSDPVDCMPDETNYFVVNNDRVIQTQSGRLIAPAAVHVRDGKWTRESDIACYLSDDSGKTWRRGKQTFHGINEAGTRYLTQEPGVVELKDGRILLWCRANIGTQAYAYSEDGGETFSPMKAWNFSSPVSPASIKRIPSTGDLLLVWNEGTGRRTPLNAAISSDDGATWTHNAAIETDPKGWFCYTAIHFVDDRVLLAYWLTEQLKRPLKIGTKIVSVPVDWFYQNDAGVSQ</sequence>
<dbReference type="RefSeq" id="WP_145345741.1">
    <property type="nucleotide sequence ID" value="NZ_CP036261.1"/>
</dbReference>
<feature type="chain" id="PRO_5022234343" evidence="1">
    <location>
        <begin position="23"/>
        <end position="371"/>
    </location>
</feature>
<dbReference type="Gene3D" id="2.120.10.10">
    <property type="match status" value="1"/>
</dbReference>
<dbReference type="OrthoDB" id="235891at2"/>
<dbReference type="PANTHER" id="PTHR43752:SF2">
    <property type="entry name" value="BNR_ASP-BOX REPEAT FAMILY PROTEIN"/>
    <property type="match status" value="1"/>
</dbReference>
<feature type="signal peptide" evidence="1">
    <location>
        <begin position="1"/>
        <end position="22"/>
    </location>
</feature>
<feature type="domain" description="Sialidase" evidence="2">
    <location>
        <begin position="106"/>
        <end position="328"/>
    </location>
</feature>
<reference evidence="3 4" key="1">
    <citation type="submission" date="2019-02" db="EMBL/GenBank/DDBJ databases">
        <title>Deep-cultivation of Planctomycetes and their phenomic and genomic characterization uncovers novel biology.</title>
        <authorList>
            <person name="Wiegand S."/>
            <person name="Jogler M."/>
            <person name="Boedeker C."/>
            <person name="Pinto D."/>
            <person name="Vollmers J."/>
            <person name="Rivas-Marin E."/>
            <person name="Kohn T."/>
            <person name="Peeters S.H."/>
            <person name="Heuer A."/>
            <person name="Rast P."/>
            <person name="Oberbeckmann S."/>
            <person name="Bunk B."/>
            <person name="Jeske O."/>
            <person name="Meyerdierks A."/>
            <person name="Storesund J.E."/>
            <person name="Kallscheuer N."/>
            <person name="Luecker S."/>
            <person name="Lage O.M."/>
            <person name="Pohl T."/>
            <person name="Merkel B.J."/>
            <person name="Hornburger P."/>
            <person name="Mueller R.-W."/>
            <person name="Bruemmer F."/>
            <person name="Labrenz M."/>
            <person name="Spormann A.M."/>
            <person name="Op den Camp H."/>
            <person name="Overmann J."/>
            <person name="Amann R."/>
            <person name="Jetten M.S.M."/>
            <person name="Mascher T."/>
            <person name="Medema M.H."/>
            <person name="Devos D.P."/>
            <person name="Kaster A.-K."/>
            <person name="Ovreas L."/>
            <person name="Rohde M."/>
            <person name="Galperin M.Y."/>
            <person name="Jogler C."/>
        </authorList>
    </citation>
    <scope>NUCLEOTIDE SEQUENCE [LARGE SCALE GENOMIC DNA]</scope>
    <source>
        <strain evidence="3 4">EC9</strain>
    </source>
</reference>
<dbReference type="InterPro" id="IPR011040">
    <property type="entry name" value="Sialidase"/>
</dbReference>
<accession>A0A517M0S0</accession>
<organism evidence="3 4">
    <name type="scientific">Rosistilla ulvae</name>
    <dbReference type="NCBI Taxonomy" id="1930277"/>
    <lineage>
        <taxon>Bacteria</taxon>
        <taxon>Pseudomonadati</taxon>
        <taxon>Planctomycetota</taxon>
        <taxon>Planctomycetia</taxon>
        <taxon>Pirellulales</taxon>
        <taxon>Pirellulaceae</taxon>
        <taxon>Rosistilla</taxon>
    </lineage>
</organism>
<dbReference type="EMBL" id="CP036261">
    <property type="protein sequence ID" value="QDS88481.1"/>
    <property type="molecule type" value="Genomic_DNA"/>
</dbReference>
<dbReference type="KEGG" id="ruv:EC9_26720"/>
<dbReference type="Proteomes" id="UP000319557">
    <property type="component" value="Chromosome"/>
</dbReference>
<keyword evidence="4" id="KW-1185">Reference proteome</keyword>
<keyword evidence="3" id="KW-0378">Hydrolase</keyword>
<evidence type="ECO:0000256" key="1">
    <source>
        <dbReference type="SAM" id="SignalP"/>
    </source>
</evidence>
<name>A0A517M0S0_9BACT</name>
<protein>
    <submittedName>
        <fullName evidence="3">Sialidase</fullName>
        <ecNumber evidence="3">3.2.1.18</ecNumber>
    </submittedName>
</protein>
<evidence type="ECO:0000313" key="4">
    <source>
        <dbReference type="Proteomes" id="UP000319557"/>
    </source>
</evidence>
<dbReference type="Pfam" id="PF13088">
    <property type="entry name" value="BNR_2"/>
    <property type="match status" value="1"/>
</dbReference>
<keyword evidence="3" id="KW-0326">Glycosidase</keyword>
<dbReference type="EC" id="3.2.1.18" evidence="3"/>
<dbReference type="GO" id="GO:0004308">
    <property type="term" value="F:exo-alpha-sialidase activity"/>
    <property type="evidence" value="ECO:0007669"/>
    <property type="project" value="UniProtKB-EC"/>
</dbReference>
<dbReference type="CDD" id="cd15482">
    <property type="entry name" value="Sialidase_non-viral"/>
    <property type="match status" value="1"/>
</dbReference>
<dbReference type="SUPFAM" id="SSF50939">
    <property type="entry name" value="Sialidases"/>
    <property type="match status" value="1"/>
</dbReference>
<evidence type="ECO:0000313" key="3">
    <source>
        <dbReference type="EMBL" id="QDS88481.1"/>
    </source>
</evidence>